<evidence type="ECO:0000256" key="5">
    <source>
        <dbReference type="ARBA" id="ARBA00022759"/>
    </source>
</evidence>
<dbReference type="Pfam" id="PF02075">
    <property type="entry name" value="RuvC"/>
    <property type="match status" value="1"/>
</dbReference>
<protein>
    <recommendedName>
        <fullName evidence="13 14">Crossover junction endodeoxyribonuclease RuvC</fullName>
        <ecNumber evidence="13 14">3.1.21.10</ecNumber>
    </recommendedName>
    <alternativeName>
        <fullName evidence="13">Holliday junction nuclease RuvC</fullName>
    </alternativeName>
    <alternativeName>
        <fullName evidence="13">Holliday junction resolvase RuvC</fullName>
    </alternativeName>
</protein>
<dbReference type="GO" id="GO:0006310">
    <property type="term" value="P:DNA recombination"/>
    <property type="evidence" value="ECO:0007669"/>
    <property type="project" value="UniProtKB-UniRule"/>
</dbReference>
<feature type="compositionally biased region" description="Low complexity" evidence="15">
    <location>
        <begin position="180"/>
        <end position="191"/>
    </location>
</feature>
<keyword evidence="11 13" id="KW-0234">DNA repair</keyword>
<dbReference type="Proteomes" id="UP000243542">
    <property type="component" value="Unassembled WGS sequence"/>
</dbReference>
<feature type="region of interest" description="Disordered" evidence="15">
    <location>
        <begin position="178"/>
        <end position="394"/>
    </location>
</feature>
<keyword evidence="5 13" id="KW-0255">Endonuclease</keyword>
<dbReference type="EC" id="3.1.21.10" evidence="13 14"/>
<evidence type="ECO:0000256" key="1">
    <source>
        <dbReference type="ARBA" id="ARBA00009518"/>
    </source>
</evidence>
<feature type="compositionally biased region" description="Basic and acidic residues" evidence="15">
    <location>
        <begin position="258"/>
        <end position="282"/>
    </location>
</feature>
<evidence type="ECO:0000256" key="7">
    <source>
        <dbReference type="ARBA" id="ARBA00022801"/>
    </source>
</evidence>
<feature type="binding site" evidence="13">
    <location>
        <position position="7"/>
    </location>
    <ligand>
        <name>Mg(2+)</name>
        <dbReference type="ChEBI" id="CHEBI:18420"/>
        <label>1</label>
    </ligand>
</feature>
<feature type="compositionally biased region" description="Basic and acidic residues" evidence="15">
    <location>
        <begin position="220"/>
        <end position="247"/>
    </location>
</feature>
<dbReference type="CDD" id="cd16962">
    <property type="entry name" value="RuvC"/>
    <property type="match status" value="1"/>
</dbReference>
<dbReference type="GO" id="GO:0006281">
    <property type="term" value="P:DNA repair"/>
    <property type="evidence" value="ECO:0007669"/>
    <property type="project" value="UniProtKB-UniRule"/>
</dbReference>
<accession>A0A2A9G0T8</accession>
<keyword evidence="7 13" id="KW-0378">Hydrolase</keyword>
<dbReference type="GO" id="GO:0008821">
    <property type="term" value="F:crossover junction DNA endonuclease activity"/>
    <property type="evidence" value="ECO:0007669"/>
    <property type="project" value="UniProtKB-UniRule"/>
</dbReference>
<evidence type="ECO:0000256" key="13">
    <source>
        <dbReference type="HAMAP-Rule" id="MF_00034"/>
    </source>
</evidence>
<evidence type="ECO:0000313" key="16">
    <source>
        <dbReference type="EMBL" id="PFG57048.1"/>
    </source>
</evidence>
<dbReference type="PANTHER" id="PTHR30194:SF3">
    <property type="entry name" value="CROSSOVER JUNCTION ENDODEOXYRIBONUCLEASE RUVC"/>
    <property type="match status" value="1"/>
</dbReference>
<evidence type="ECO:0000256" key="2">
    <source>
        <dbReference type="ARBA" id="ARBA00022490"/>
    </source>
</evidence>
<evidence type="ECO:0000256" key="8">
    <source>
        <dbReference type="ARBA" id="ARBA00022842"/>
    </source>
</evidence>
<name>A0A2A9G0T8_9PSEU</name>
<feature type="active site" evidence="13">
    <location>
        <position position="141"/>
    </location>
</feature>
<dbReference type="Gene3D" id="3.30.420.10">
    <property type="entry name" value="Ribonuclease H-like superfamily/Ribonuclease H"/>
    <property type="match status" value="1"/>
</dbReference>
<evidence type="ECO:0000313" key="17">
    <source>
        <dbReference type="Proteomes" id="UP000243542"/>
    </source>
</evidence>
<feature type="compositionally biased region" description="Polar residues" evidence="15">
    <location>
        <begin position="362"/>
        <end position="376"/>
    </location>
</feature>
<proteinExistence type="inferred from homology"/>
<evidence type="ECO:0000256" key="3">
    <source>
        <dbReference type="ARBA" id="ARBA00022722"/>
    </source>
</evidence>
<evidence type="ECO:0000256" key="12">
    <source>
        <dbReference type="ARBA" id="ARBA00029354"/>
    </source>
</evidence>
<dbReference type="GO" id="GO:0048476">
    <property type="term" value="C:Holliday junction resolvase complex"/>
    <property type="evidence" value="ECO:0007669"/>
    <property type="project" value="UniProtKB-UniRule"/>
</dbReference>
<keyword evidence="10 13" id="KW-0233">DNA recombination</keyword>
<comment type="subunit">
    <text evidence="13">Homodimer which binds Holliday junction (HJ) DNA. The HJ becomes 2-fold symmetrical on binding to RuvC with unstacked arms; it has a different conformation from HJ DNA in complex with RuvA. In the full resolvosome a probable DNA-RuvA(4)-RuvB(12)-RuvC(2) complex forms which resolves the HJ.</text>
</comment>
<keyword evidence="8 13" id="KW-0460">Magnesium</keyword>
<feature type="binding site" evidence="13">
    <location>
        <position position="141"/>
    </location>
    <ligand>
        <name>Mg(2+)</name>
        <dbReference type="ChEBI" id="CHEBI:18420"/>
        <label>1</label>
    </ligand>
</feature>
<dbReference type="AlphaFoldDB" id="A0A2A9G0T8"/>
<dbReference type="InterPro" id="IPR012337">
    <property type="entry name" value="RNaseH-like_sf"/>
</dbReference>
<evidence type="ECO:0000256" key="10">
    <source>
        <dbReference type="ARBA" id="ARBA00023172"/>
    </source>
</evidence>
<keyword evidence="2 13" id="KW-0963">Cytoplasm</keyword>
<keyword evidence="17" id="KW-1185">Reference proteome</keyword>
<evidence type="ECO:0000256" key="9">
    <source>
        <dbReference type="ARBA" id="ARBA00023125"/>
    </source>
</evidence>
<evidence type="ECO:0000256" key="15">
    <source>
        <dbReference type="SAM" id="MobiDB-lite"/>
    </source>
</evidence>
<evidence type="ECO:0000256" key="11">
    <source>
        <dbReference type="ARBA" id="ARBA00023204"/>
    </source>
</evidence>
<dbReference type="PANTHER" id="PTHR30194">
    <property type="entry name" value="CROSSOVER JUNCTION ENDODEOXYRIBONUCLEASE RUVC"/>
    <property type="match status" value="1"/>
</dbReference>
<comment type="cofactor">
    <cofactor evidence="13">
        <name>Mg(2+)</name>
        <dbReference type="ChEBI" id="CHEBI:18420"/>
    </cofactor>
    <text evidence="13">Binds 2 Mg(2+) ion per subunit.</text>
</comment>
<comment type="caution">
    <text evidence="16">The sequence shown here is derived from an EMBL/GenBank/DDBJ whole genome shotgun (WGS) entry which is preliminary data.</text>
</comment>
<sequence>MRVLGVDPGLTRCGLGIVDGGKGRSVRPVAVGVVRTPAGTDLAQRLLGVADEVERWLDRYRPAAVAVERVFAQHNVRTAMGTAQAGGVVALAAARRGLPVVFHTPSEVKAAVTGSGRADKAQVTAMVMRLLGLEVKPQPADAADALALAICHLWREPMRVRLAEAERRAAELARGHKARLAAAARQTGAAKPPNGSLKHRAGSAPRAGIAKPQAGLPREIGARPRRAELPSREADGTRPEVGSRQELGESLQPEAGAEEPRGGFRQELGESLRREAGAEKPRGRSQQQSGEPLRSQAGLPQQEPGSPDPQAGSSMHQTEPPQRKTRPPAPQARASKLQAAPPLDQQPDTSKLQAAPPASTEPPGQQPDTSMHQTETPPRRPGPPKKQDETGAPR</sequence>
<dbReference type="PROSITE" id="PS01321">
    <property type="entry name" value="RUVC"/>
    <property type="match status" value="1"/>
</dbReference>
<evidence type="ECO:0000256" key="6">
    <source>
        <dbReference type="ARBA" id="ARBA00022763"/>
    </source>
</evidence>
<dbReference type="InterPro" id="IPR002176">
    <property type="entry name" value="X-over_junc_endoDNase_RuvC"/>
</dbReference>
<dbReference type="NCBIfam" id="TIGR00228">
    <property type="entry name" value="ruvC"/>
    <property type="match status" value="1"/>
</dbReference>
<keyword evidence="6 13" id="KW-0227">DNA damage</keyword>
<dbReference type="EMBL" id="PDJK01000001">
    <property type="protein sequence ID" value="PFG57048.1"/>
    <property type="molecule type" value="Genomic_DNA"/>
</dbReference>
<organism evidence="16 17">
    <name type="scientific">Amycolatopsis sulphurea</name>
    <dbReference type="NCBI Taxonomy" id="76022"/>
    <lineage>
        <taxon>Bacteria</taxon>
        <taxon>Bacillati</taxon>
        <taxon>Actinomycetota</taxon>
        <taxon>Actinomycetes</taxon>
        <taxon>Pseudonocardiales</taxon>
        <taxon>Pseudonocardiaceae</taxon>
        <taxon>Amycolatopsis</taxon>
    </lineage>
</organism>
<dbReference type="GO" id="GO:0003677">
    <property type="term" value="F:DNA binding"/>
    <property type="evidence" value="ECO:0007669"/>
    <property type="project" value="UniProtKB-KW"/>
</dbReference>
<evidence type="ECO:0000256" key="14">
    <source>
        <dbReference type="NCBIfam" id="TIGR00228"/>
    </source>
</evidence>
<keyword evidence="4 13" id="KW-0479">Metal-binding</keyword>
<dbReference type="FunFam" id="3.30.420.10:FF:000002">
    <property type="entry name" value="Crossover junction endodeoxyribonuclease RuvC"/>
    <property type="match status" value="1"/>
</dbReference>
<comment type="function">
    <text evidence="13">The RuvA-RuvB-RuvC complex processes Holliday junction (HJ) DNA during genetic recombination and DNA repair. Endonuclease that resolves HJ intermediates. Cleaves cruciform DNA by making single-stranded nicks across the HJ at symmetrical positions within the homologous arms, yielding a 5'-phosphate and a 3'-hydroxyl group; requires a central core of homology in the junction. The consensus cleavage sequence is 5'-(A/T)TT(C/G)-3'. Cleavage occurs on the 3'-side of the TT dinucleotide at the point of strand exchange. HJ branch migration catalyzed by RuvA-RuvB allows RuvC to scan DNA until it finds its consensus sequence, where it cleaves and resolves the cruciform DNA.</text>
</comment>
<dbReference type="InterPro" id="IPR020563">
    <property type="entry name" value="X-over_junc_endoDNase_Mg_BS"/>
</dbReference>
<comment type="subcellular location">
    <subcellularLocation>
        <location evidence="13">Cytoplasm</location>
    </subcellularLocation>
</comment>
<dbReference type="GO" id="GO:0000287">
    <property type="term" value="F:magnesium ion binding"/>
    <property type="evidence" value="ECO:0007669"/>
    <property type="project" value="UniProtKB-UniRule"/>
</dbReference>
<feature type="active site" evidence="13">
    <location>
        <position position="7"/>
    </location>
</feature>
<dbReference type="InterPro" id="IPR036397">
    <property type="entry name" value="RNaseH_sf"/>
</dbReference>
<dbReference type="GO" id="GO:0005737">
    <property type="term" value="C:cytoplasm"/>
    <property type="evidence" value="ECO:0007669"/>
    <property type="project" value="UniProtKB-SubCell"/>
</dbReference>
<dbReference type="HAMAP" id="MF_00034">
    <property type="entry name" value="RuvC"/>
    <property type="match status" value="1"/>
</dbReference>
<comment type="catalytic activity">
    <reaction evidence="12 13">
        <text>Endonucleolytic cleavage at a junction such as a reciprocal single-stranded crossover between two homologous DNA duplexes (Holliday junction).</text>
        <dbReference type="EC" id="3.1.21.10"/>
    </reaction>
</comment>
<keyword evidence="9 13" id="KW-0238">DNA-binding</keyword>
<gene>
    <name evidence="13" type="primary">ruvC</name>
    <name evidence="16" type="ORF">ATK36_0601</name>
</gene>
<comment type="similarity">
    <text evidence="1 13">Belongs to the RuvC family.</text>
</comment>
<feature type="compositionally biased region" description="Basic and acidic residues" evidence="15">
    <location>
        <begin position="385"/>
        <end position="394"/>
    </location>
</feature>
<reference evidence="16 17" key="1">
    <citation type="submission" date="2017-10" db="EMBL/GenBank/DDBJ databases">
        <title>Sequencing the genomes of 1000 actinobacteria strains.</title>
        <authorList>
            <person name="Klenk H.-P."/>
        </authorList>
    </citation>
    <scope>NUCLEOTIDE SEQUENCE [LARGE SCALE GENOMIC DNA]</scope>
    <source>
        <strain evidence="16 17">DSM 46092</strain>
    </source>
</reference>
<feature type="active site" evidence="13">
    <location>
        <position position="68"/>
    </location>
</feature>
<feature type="compositionally biased region" description="Polar residues" evidence="15">
    <location>
        <begin position="311"/>
        <end position="320"/>
    </location>
</feature>
<dbReference type="SUPFAM" id="SSF53098">
    <property type="entry name" value="Ribonuclease H-like"/>
    <property type="match status" value="1"/>
</dbReference>
<dbReference type="PRINTS" id="PR00696">
    <property type="entry name" value="RSOLVASERUVC"/>
</dbReference>
<evidence type="ECO:0000256" key="4">
    <source>
        <dbReference type="ARBA" id="ARBA00022723"/>
    </source>
</evidence>
<keyword evidence="3 13" id="KW-0540">Nuclease</keyword>
<feature type="binding site" evidence="13">
    <location>
        <position position="68"/>
    </location>
    <ligand>
        <name>Mg(2+)</name>
        <dbReference type="ChEBI" id="CHEBI:18420"/>
        <label>2</label>
    </ligand>
</feature>